<dbReference type="GO" id="GO:0007031">
    <property type="term" value="P:peroxisome organization"/>
    <property type="evidence" value="ECO:0000318"/>
    <property type="project" value="GO_Central"/>
</dbReference>
<dbReference type="AlphaFoldDB" id="A9V311"/>
<reference evidence="3 4" key="1">
    <citation type="journal article" date="2008" name="Nature">
        <title>The genome of the choanoflagellate Monosiga brevicollis and the origin of metazoans.</title>
        <authorList>
            <consortium name="JGI Sequencing"/>
            <person name="King N."/>
            <person name="Westbrook M.J."/>
            <person name="Young S.L."/>
            <person name="Kuo A."/>
            <person name="Abedin M."/>
            <person name="Chapman J."/>
            <person name="Fairclough S."/>
            <person name="Hellsten U."/>
            <person name="Isogai Y."/>
            <person name="Letunic I."/>
            <person name="Marr M."/>
            <person name="Pincus D."/>
            <person name="Putnam N."/>
            <person name="Rokas A."/>
            <person name="Wright K.J."/>
            <person name="Zuzow R."/>
            <person name="Dirks W."/>
            <person name="Good M."/>
            <person name="Goodstein D."/>
            <person name="Lemons D."/>
            <person name="Li W."/>
            <person name="Lyons J.B."/>
            <person name="Morris A."/>
            <person name="Nichols S."/>
            <person name="Richter D.J."/>
            <person name="Salamov A."/>
            <person name="Bork P."/>
            <person name="Lim W.A."/>
            <person name="Manning G."/>
            <person name="Miller W.T."/>
            <person name="McGinnis W."/>
            <person name="Shapiro H."/>
            <person name="Tjian R."/>
            <person name="Grigoriev I.V."/>
            <person name="Rokhsar D."/>
        </authorList>
    </citation>
    <scope>NUCLEOTIDE SEQUENCE [LARGE SCALE GENOMIC DNA]</scope>
    <source>
        <strain evidence="4">MX1 / ATCC 50154</strain>
    </source>
</reference>
<keyword evidence="2" id="KW-0576">Peroxisome</keyword>
<accession>A9V311</accession>
<dbReference type="Proteomes" id="UP000001357">
    <property type="component" value="Unassembled WGS sequence"/>
</dbReference>
<dbReference type="FunCoup" id="A9V311">
    <property type="interactions" value="1257"/>
</dbReference>
<dbReference type="PANTHER" id="PTHR13299">
    <property type="entry name" value="PEROXISOMAL MEMBRANE PROTEIN PEX16"/>
    <property type="match status" value="1"/>
</dbReference>
<dbReference type="GeneID" id="5892430"/>
<organism evidence="3 4">
    <name type="scientific">Monosiga brevicollis</name>
    <name type="common">Choanoflagellate</name>
    <dbReference type="NCBI Taxonomy" id="81824"/>
    <lineage>
        <taxon>Eukaryota</taxon>
        <taxon>Choanoflagellata</taxon>
        <taxon>Craspedida</taxon>
        <taxon>Salpingoecidae</taxon>
        <taxon>Monosiga</taxon>
    </lineage>
</organism>
<proteinExistence type="inferred from homology"/>
<evidence type="ECO:0000256" key="1">
    <source>
        <dbReference type="ARBA" id="ARBA00009505"/>
    </source>
</evidence>
<dbReference type="PANTHER" id="PTHR13299:SF0">
    <property type="entry name" value="PEROXISOMAL MEMBRANE PROTEIN PEX16"/>
    <property type="match status" value="1"/>
</dbReference>
<dbReference type="InParanoid" id="A9V311"/>
<dbReference type="RefSeq" id="XP_001747057.1">
    <property type="nucleotide sequence ID" value="XM_001747005.1"/>
</dbReference>
<name>A9V311_MONBE</name>
<keyword evidence="4" id="KW-1185">Reference proteome</keyword>
<dbReference type="GO" id="GO:0005778">
    <property type="term" value="C:peroxisomal membrane"/>
    <property type="evidence" value="ECO:0000318"/>
    <property type="project" value="GO_Central"/>
</dbReference>
<dbReference type="EMBL" id="CH991556">
    <property type="protein sequence ID" value="EDQ87981.1"/>
    <property type="molecule type" value="Genomic_DNA"/>
</dbReference>
<comment type="similarity">
    <text evidence="1 2">Belongs to the peroxin-16 family.</text>
</comment>
<dbReference type="Pfam" id="PF08610">
    <property type="entry name" value="Pex16"/>
    <property type="match status" value="1"/>
</dbReference>
<dbReference type="KEGG" id="mbr:MONBRDRAFT_26667"/>
<evidence type="ECO:0000313" key="4">
    <source>
        <dbReference type="Proteomes" id="UP000001357"/>
    </source>
</evidence>
<comment type="subcellular location">
    <subcellularLocation>
        <location evidence="2">Peroxisome membrane</location>
    </subcellularLocation>
</comment>
<evidence type="ECO:0000256" key="2">
    <source>
        <dbReference type="RuleBase" id="RU365003"/>
    </source>
</evidence>
<protein>
    <recommendedName>
        <fullName evidence="2">Peroxisomal membrane protein PEX16</fullName>
    </recommendedName>
</protein>
<evidence type="ECO:0000313" key="3">
    <source>
        <dbReference type="EMBL" id="EDQ87981.1"/>
    </source>
</evidence>
<gene>
    <name evidence="3" type="ORF">MONBRDRAFT_26667</name>
</gene>
<dbReference type="InterPro" id="IPR013919">
    <property type="entry name" value="Pex16"/>
</dbReference>
<keyword evidence="2" id="KW-0962">Peroxisome biogenesis</keyword>
<sequence length="418" mass="46342">MTAELGVCEPEFRKIGAPLAQHKVQGRQDSETGTESSLDLLSLSRDLCLSLLYLSLSLSLSLSFCAIDSSRRAVGGRLRTMASAWMDDYARLLRKHVATAAQMEKLLRGIGYLLPGGFPNKRLADHLEVTLYQRVQVAAEHHLTRLVLRTLLLLKGGRLQLPNDPCGTLPRMHLVCSDCAGPLDNNGACKACDAVVARAVQDAQMRNAWVPNNDGTATSHSSLCPQFSLITLVIVSASHRPYRPTPNQATQAMGPKLCAPAAMLQRNLNRFHRFKIQASEAQGGCSPSSLSVETFAAELMHNSRPLMHPLLLDVGSLVLAHKQVKKLSPQEHRELKHRQITLIFYLIRNPLWQTLTRPQMEAVVGALKRFVPLLEPVIEGAWQYANTMQSPHHEGFKVGSHLDGFIWGMRASYKHHQN</sequence>